<accession>A0A368GDE7</accession>
<name>A0A368GDE7_ANCCA</name>
<dbReference type="STRING" id="29170.A0A368GDE7"/>
<evidence type="ECO:0000313" key="1">
    <source>
        <dbReference type="EMBL" id="RCN42401.1"/>
    </source>
</evidence>
<gene>
    <name evidence="1" type="ORF">ANCCAN_11604</name>
</gene>
<sequence>MEQCRLWDYYICVKVNLMKKRSKIVLWNGDGGSADNGDSKFTCIAIVERGFAPFAYRIRPGHMYGLEVPQSLEDSLFVVRRALNMECDFLHVSRRPIQSTEC</sequence>
<comment type="caution">
    <text evidence="1">The sequence shown here is derived from an EMBL/GenBank/DDBJ whole genome shotgun (WGS) entry which is preliminary data.</text>
</comment>
<protein>
    <submittedName>
        <fullName evidence="1">Uncharacterized protein</fullName>
    </submittedName>
</protein>
<dbReference type="EMBL" id="JOJR01000195">
    <property type="protein sequence ID" value="RCN42401.1"/>
    <property type="molecule type" value="Genomic_DNA"/>
</dbReference>
<dbReference type="AlphaFoldDB" id="A0A368GDE7"/>
<dbReference type="Proteomes" id="UP000252519">
    <property type="component" value="Unassembled WGS sequence"/>
</dbReference>
<keyword evidence="2" id="KW-1185">Reference proteome</keyword>
<reference evidence="1 2" key="1">
    <citation type="submission" date="2014-10" db="EMBL/GenBank/DDBJ databases">
        <title>Draft genome of the hookworm Ancylostoma caninum.</title>
        <authorList>
            <person name="Mitreva M."/>
        </authorList>
    </citation>
    <scope>NUCLEOTIDE SEQUENCE [LARGE SCALE GENOMIC DNA]</scope>
    <source>
        <strain evidence="1 2">Baltimore</strain>
    </source>
</reference>
<organism evidence="1 2">
    <name type="scientific">Ancylostoma caninum</name>
    <name type="common">Dog hookworm</name>
    <dbReference type="NCBI Taxonomy" id="29170"/>
    <lineage>
        <taxon>Eukaryota</taxon>
        <taxon>Metazoa</taxon>
        <taxon>Ecdysozoa</taxon>
        <taxon>Nematoda</taxon>
        <taxon>Chromadorea</taxon>
        <taxon>Rhabditida</taxon>
        <taxon>Rhabditina</taxon>
        <taxon>Rhabditomorpha</taxon>
        <taxon>Strongyloidea</taxon>
        <taxon>Ancylostomatidae</taxon>
        <taxon>Ancylostomatinae</taxon>
        <taxon>Ancylostoma</taxon>
    </lineage>
</organism>
<proteinExistence type="predicted"/>
<evidence type="ECO:0000313" key="2">
    <source>
        <dbReference type="Proteomes" id="UP000252519"/>
    </source>
</evidence>